<dbReference type="Proteomes" id="UP001180845">
    <property type="component" value="Unassembled WGS sequence"/>
</dbReference>
<evidence type="ECO:0000259" key="1">
    <source>
        <dbReference type="Pfam" id="PF01590"/>
    </source>
</evidence>
<dbReference type="Pfam" id="PF01590">
    <property type="entry name" value="GAF"/>
    <property type="match status" value="1"/>
</dbReference>
<dbReference type="Gene3D" id="3.30.450.40">
    <property type="match status" value="1"/>
</dbReference>
<sequence>MSGFGAIGQGTDLHAYARALARTHDAVIGGSRPPMRPRELVARSWSRVLALGLDPDGRNTRNPLPVEQVERLRGESPLSSVIGELRAVISSVAEASQFLLVVTNGDGVILWREGAASTRLRADDLGFVEGALWTESAVGTNAIGTAIAEAAPVQLFSAEHFEQPQHPWYCTAAPMHDPRTGELLGIVDVSGPALTLHPTVGALVETAVRLAELRLWRQHQHRLERLRTAAAPRLAGVDGPVLLVDEHGWVAHSAGIAAGERIAVPRGDRPIAVPGLGLCLPEAVAGGWLVRPAGTDTAVRLLLDLSGSPLIEVSGSGTPWRSSLSIRHAEILLLLHLAGPTGMSAATLSTALHGDTDHVVTVRAEVSRLRKLLGAVVDTRPYRVASGVELRVEFGAAEDRRDCAFLRDSAAPGVRAVASPHRVR</sequence>
<proteinExistence type="predicted"/>
<gene>
    <name evidence="2" type="ORF">JOF55_001609</name>
</gene>
<dbReference type="InterPro" id="IPR003018">
    <property type="entry name" value="GAF"/>
</dbReference>
<comment type="caution">
    <text evidence="2">The sequence shown here is derived from an EMBL/GenBank/DDBJ whole genome shotgun (WGS) entry which is preliminary data.</text>
</comment>
<name>A0AAE3ZAQ1_9ACTN</name>
<dbReference type="InterPro" id="IPR029016">
    <property type="entry name" value="GAF-like_dom_sf"/>
</dbReference>
<evidence type="ECO:0000313" key="3">
    <source>
        <dbReference type="Proteomes" id="UP001180845"/>
    </source>
</evidence>
<accession>A0AAE3ZAQ1</accession>
<feature type="domain" description="GAF" evidence="1">
    <location>
        <begin position="102"/>
        <end position="213"/>
    </location>
</feature>
<dbReference type="AlphaFoldDB" id="A0AAE3ZAQ1"/>
<protein>
    <recommendedName>
        <fullName evidence="1">GAF domain-containing protein</fullName>
    </recommendedName>
</protein>
<evidence type="ECO:0000313" key="2">
    <source>
        <dbReference type="EMBL" id="MDR7301428.1"/>
    </source>
</evidence>
<dbReference type="EMBL" id="JAVDXW010000001">
    <property type="protein sequence ID" value="MDR7301428.1"/>
    <property type="molecule type" value="Genomic_DNA"/>
</dbReference>
<reference evidence="2" key="1">
    <citation type="submission" date="2023-07" db="EMBL/GenBank/DDBJ databases">
        <title>Sequencing the genomes of 1000 actinobacteria strains.</title>
        <authorList>
            <person name="Klenk H.-P."/>
        </authorList>
    </citation>
    <scope>NUCLEOTIDE SEQUENCE</scope>
    <source>
        <strain evidence="2">DSM 45977</strain>
    </source>
</reference>
<organism evidence="2 3">
    <name type="scientific">Haloactinomyces albus</name>
    <dbReference type="NCBI Taxonomy" id="1352928"/>
    <lineage>
        <taxon>Bacteria</taxon>
        <taxon>Bacillati</taxon>
        <taxon>Actinomycetota</taxon>
        <taxon>Actinomycetes</taxon>
        <taxon>Actinopolysporales</taxon>
        <taxon>Actinopolysporaceae</taxon>
        <taxon>Haloactinomyces</taxon>
    </lineage>
</organism>
<dbReference type="RefSeq" id="WP_310271888.1">
    <property type="nucleotide sequence ID" value="NZ_JAVDXW010000001.1"/>
</dbReference>
<keyword evidence="3" id="KW-1185">Reference proteome</keyword>